<feature type="domain" description="Fatty acid synthase type I helical" evidence="2">
    <location>
        <begin position="60"/>
        <end position="216"/>
    </location>
</feature>
<accession>A0A2N5TRD0</accession>
<dbReference type="PANTHER" id="PTHR10982">
    <property type="entry name" value="MALONYL COA-ACYL CARRIER PROTEIN TRANSACYLASE"/>
    <property type="match status" value="1"/>
</dbReference>
<protein>
    <recommendedName>
        <fullName evidence="2">Fatty acid synthase type I helical domain-containing protein</fullName>
    </recommendedName>
</protein>
<keyword evidence="1" id="KW-0808">Transferase</keyword>
<comment type="caution">
    <text evidence="3">The sequence shown here is derived from an EMBL/GenBank/DDBJ whole genome shotgun (WGS) entry which is preliminary data.</text>
</comment>
<sequence length="271" mass="30709">METAKRSGSQAEAKSYLDSVVQTYGKHSDITLSQGRAAGAAGGSAGGAMINSEEFEKFQQSQDDFVSQQLEVLLQYLKRDLRDGYRLHDLKHSDYMRVQDELDSIQKEHGKNYLEVIQPVFDPLKARHFDSAWNCVCQTAFEMFFNIIYGRLETVDRVITGKCLVIMNRANPALLNYMLNHIKASKGERYRLAKEHGQMLVSNCREAIGTAPLYRDGKFIALFRCRGNGITPLNVAFKLPSPRPQRLRSLGKVKSYMRRLIVSVFLESSAM</sequence>
<organism evidence="3 4">
    <name type="scientific">Puccinia coronata f. sp. avenae</name>
    <dbReference type="NCBI Taxonomy" id="200324"/>
    <lineage>
        <taxon>Eukaryota</taxon>
        <taxon>Fungi</taxon>
        <taxon>Dikarya</taxon>
        <taxon>Basidiomycota</taxon>
        <taxon>Pucciniomycotina</taxon>
        <taxon>Pucciniomycetes</taxon>
        <taxon>Pucciniales</taxon>
        <taxon>Pucciniaceae</taxon>
        <taxon>Puccinia</taxon>
    </lineage>
</organism>
<evidence type="ECO:0000313" key="4">
    <source>
        <dbReference type="Proteomes" id="UP000235392"/>
    </source>
</evidence>
<dbReference type="InterPro" id="IPR050830">
    <property type="entry name" value="Fungal_FAS"/>
</dbReference>
<name>A0A2N5TRD0_9BASI</name>
<dbReference type="PANTHER" id="PTHR10982:SF21">
    <property type="entry name" value="FATTY ACID SYNTHASE SUBUNIT BETA"/>
    <property type="match status" value="1"/>
</dbReference>
<reference evidence="3 4" key="1">
    <citation type="submission" date="2017-11" db="EMBL/GenBank/DDBJ databases">
        <title>De novo assembly and phasing of dikaryotic genomes from two isolates of Puccinia coronata f. sp. avenae, the causal agent of oat crown rust.</title>
        <authorList>
            <person name="Miller M.E."/>
            <person name="Zhang Y."/>
            <person name="Omidvar V."/>
            <person name="Sperschneider J."/>
            <person name="Schwessinger B."/>
            <person name="Raley C."/>
            <person name="Palmer J.M."/>
            <person name="Garnica D."/>
            <person name="Upadhyaya N."/>
            <person name="Rathjen J."/>
            <person name="Taylor J.M."/>
            <person name="Park R.F."/>
            <person name="Dodds P.N."/>
            <person name="Hirsch C.D."/>
            <person name="Kianian S.F."/>
            <person name="Figueroa M."/>
        </authorList>
    </citation>
    <scope>NUCLEOTIDE SEQUENCE [LARGE SCALE GENOMIC DNA]</scope>
    <source>
        <strain evidence="3">12SD80</strain>
    </source>
</reference>
<evidence type="ECO:0000256" key="1">
    <source>
        <dbReference type="ARBA" id="ARBA00022679"/>
    </source>
</evidence>
<proteinExistence type="predicted"/>
<evidence type="ECO:0000259" key="2">
    <source>
        <dbReference type="Pfam" id="PF18314"/>
    </source>
</evidence>
<gene>
    <name evidence="3" type="ORF">PCASD_21701</name>
</gene>
<dbReference type="Pfam" id="PF18314">
    <property type="entry name" value="FAS_I_H"/>
    <property type="match status" value="1"/>
</dbReference>
<dbReference type="GO" id="GO:0016740">
    <property type="term" value="F:transferase activity"/>
    <property type="evidence" value="ECO:0007669"/>
    <property type="project" value="UniProtKB-KW"/>
</dbReference>
<dbReference type="Proteomes" id="UP000235392">
    <property type="component" value="Unassembled WGS sequence"/>
</dbReference>
<dbReference type="InterPro" id="IPR041550">
    <property type="entry name" value="FASI_helical"/>
</dbReference>
<evidence type="ECO:0000313" key="3">
    <source>
        <dbReference type="EMBL" id="PLW28042.1"/>
    </source>
</evidence>
<dbReference type="Gene3D" id="3.40.50.720">
    <property type="entry name" value="NAD(P)-binding Rossmann-like Domain"/>
    <property type="match status" value="1"/>
</dbReference>
<dbReference type="EMBL" id="PGCI01000380">
    <property type="protein sequence ID" value="PLW28042.1"/>
    <property type="molecule type" value="Genomic_DNA"/>
</dbReference>
<dbReference type="Gene3D" id="6.10.250.1930">
    <property type="match status" value="1"/>
</dbReference>
<dbReference type="AlphaFoldDB" id="A0A2N5TRD0"/>